<organism evidence="2 3">
    <name type="scientific">Clostridium facile</name>
    <dbReference type="NCBI Taxonomy" id="2763035"/>
    <lineage>
        <taxon>Bacteria</taxon>
        <taxon>Bacillati</taxon>
        <taxon>Bacillota</taxon>
        <taxon>Clostridia</taxon>
        <taxon>Eubacteriales</taxon>
        <taxon>Clostridiaceae</taxon>
        <taxon>Clostridium</taxon>
    </lineage>
</organism>
<gene>
    <name evidence="2" type="ORF">H8Z77_09200</name>
</gene>
<evidence type="ECO:0000313" key="3">
    <source>
        <dbReference type="Proteomes" id="UP000649151"/>
    </source>
</evidence>
<dbReference type="Proteomes" id="UP000649151">
    <property type="component" value="Unassembled WGS sequence"/>
</dbReference>
<comment type="caution">
    <text evidence="2">The sequence shown here is derived from an EMBL/GenBank/DDBJ whole genome shotgun (WGS) entry which is preliminary data.</text>
</comment>
<feature type="compositionally biased region" description="Low complexity" evidence="1">
    <location>
        <begin position="72"/>
        <end position="86"/>
    </location>
</feature>
<feature type="region of interest" description="Disordered" evidence="1">
    <location>
        <begin position="66"/>
        <end position="105"/>
    </location>
</feature>
<accession>A0ABR7IT43</accession>
<name>A0ABR7IT43_9CLOT</name>
<feature type="compositionally biased region" description="Polar residues" evidence="1">
    <location>
        <begin position="87"/>
        <end position="104"/>
    </location>
</feature>
<reference evidence="2 3" key="1">
    <citation type="submission" date="2020-08" db="EMBL/GenBank/DDBJ databases">
        <title>Genome public.</title>
        <authorList>
            <person name="Liu C."/>
            <person name="Sun Q."/>
        </authorList>
    </citation>
    <scope>NUCLEOTIDE SEQUENCE [LARGE SCALE GENOMIC DNA]</scope>
    <source>
        <strain evidence="2 3">NSJ-27</strain>
    </source>
</reference>
<dbReference type="NCBIfam" id="TIGR02867">
    <property type="entry name" value="spore_II_P"/>
    <property type="match status" value="1"/>
</dbReference>
<keyword evidence="3" id="KW-1185">Reference proteome</keyword>
<protein>
    <submittedName>
        <fullName evidence="2">Stage II sporulation protein P</fullName>
    </submittedName>
</protein>
<dbReference type="RefSeq" id="WP_069987694.1">
    <property type="nucleotide sequence ID" value="NZ_JACOQK010000001.1"/>
</dbReference>
<dbReference type="Pfam" id="PF07454">
    <property type="entry name" value="SpoIIP"/>
    <property type="match status" value="1"/>
</dbReference>
<dbReference type="InterPro" id="IPR010897">
    <property type="entry name" value="Spore_II_P"/>
</dbReference>
<sequence length="385" mass="41915">MARRHKTIPIKKAALAAGMVFALPLLGKGFVMSIPYVSAMAEQAAFVSAGITLPEGTMSFFTQAKQDNDASQPTEQTEVQTGGQQENTSQPETSPSPDSVSTPQDVGITQEEIDTYSNHDGTIVRKQYTAGSTTQYLNIGGSAYIYNTTNVDNNTVLQAANSLPDFKIAADGSPQVLIMHTHTTESYDLAPRDFYDNRVPSRNRDTSRNMVRVGDEIAKQLEAAGIGVIHSSAEHDYPSYNGAYDRSRETVQTILKENPSIKIVLDIHRDAISTKDGTRYAPIANINGKNAAQVMIVSGCDDGTMNYPNYLKNLSFSSLLQKQMESDYPGLTRPVAFKYKFYNQDLTTGSILIEMGGHANSLNEAVYSGELVGKSLAKALLSIQE</sequence>
<dbReference type="EMBL" id="JACOQK010000001">
    <property type="protein sequence ID" value="MBC5788189.1"/>
    <property type="molecule type" value="Genomic_DNA"/>
</dbReference>
<evidence type="ECO:0000313" key="2">
    <source>
        <dbReference type="EMBL" id="MBC5788189.1"/>
    </source>
</evidence>
<evidence type="ECO:0000256" key="1">
    <source>
        <dbReference type="SAM" id="MobiDB-lite"/>
    </source>
</evidence>
<proteinExistence type="predicted"/>